<keyword evidence="2" id="KW-0560">Oxidoreductase</keyword>
<dbReference type="Proteomes" id="UP000094023">
    <property type="component" value="Unassembled WGS sequence"/>
</dbReference>
<dbReference type="InterPro" id="IPR003779">
    <property type="entry name" value="CMD-like"/>
</dbReference>
<dbReference type="Gene3D" id="1.20.1290.10">
    <property type="entry name" value="AhpD-like"/>
    <property type="match status" value="1"/>
</dbReference>
<evidence type="ECO:0000313" key="3">
    <source>
        <dbReference type="Proteomes" id="UP000094023"/>
    </source>
</evidence>
<dbReference type="PANTHER" id="PTHR34846">
    <property type="entry name" value="4-CARBOXYMUCONOLACTONE DECARBOXYLASE FAMILY PROTEIN (AFU_ORTHOLOGUE AFUA_6G11590)"/>
    <property type="match status" value="1"/>
</dbReference>
<dbReference type="GO" id="GO:0051920">
    <property type="term" value="F:peroxiredoxin activity"/>
    <property type="evidence" value="ECO:0007669"/>
    <property type="project" value="InterPro"/>
</dbReference>
<keyword evidence="3" id="KW-1185">Reference proteome</keyword>
<organism evidence="2 3">
    <name type="scientific">Proteus myxofaciens ATCC 19692</name>
    <dbReference type="NCBI Taxonomy" id="1354337"/>
    <lineage>
        <taxon>Bacteria</taxon>
        <taxon>Pseudomonadati</taxon>
        <taxon>Pseudomonadota</taxon>
        <taxon>Gammaproteobacteria</taxon>
        <taxon>Enterobacterales</taxon>
        <taxon>Morganellaceae</taxon>
        <taxon>Proteus</taxon>
    </lineage>
</organism>
<dbReference type="PATRIC" id="fig|1354337.4.peg.3106"/>
<evidence type="ECO:0000313" key="2">
    <source>
        <dbReference type="EMBL" id="OAT21787.1"/>
    </source>
</evidence>
<sequence length="149" mass="16785">MNRVSLSKKNAKAYNQLIELSNNIDLQAQSVGLEEGFVHLLKLRISQINGCAFCVRLHTQDAQKCNISFDKIALVATWKEAEYFSAKEKVALSLAESVNLIHKGHVPDDIYQDASQYWDEEQLATIEWLSIIIGAFNRIAIASRYSVKA</sequence>
<name>A0A198FA81_9GAMM</name>
<dbReference type="STRING" id="1354337.M983_3013"/>
<dbReference type="SUPFAM" id="SSF69118">
    <property type="entry name" value="AhpD-like"/>
    <property type="match status" value="1"/>
</dbReference>
<feature type="domain" description="Carboxymuconolactone decarboxylase-like" evidence="1">
    <location>
        <begin position="32"/>
        <end position="96"/>
    </location>
</feature>
<comment type="caution">
    <text evidence="2">The sequence shown here is derived from an EMBL/GenBank/DDBJ whole genome shotgun (WGS) entry which is preliminary data.</text>
</comment>
<dbReference type="PANTHER" id="PTHR34846:SF10">
    <property type="entry name" value="CYTOPLASMIC PROTEIN"/>
    <property type="match status" value="1"/>
</dbReference>
<reference evidence="2 3" key="1">
    <citation type="submission" date="2016-04" db="EMBL/GenBank/DDBJ databases">
        <title>ATOL: Assembling a taxonomically balanced genome-scale reconstruction of the evolutionary history of the Enterobacteriaceae.</title>
        <authorList>
            <person name="Plunkett G.III."/>
            <person name="Neeno-Eckwall E.C."/>
            <person name="Glasner J.D."/>
            <person name="Perna N.T."/>
        </authorList>
    </citation>
    <scope>NUCLEOTIDE SEQUENCE [LARGE SCALE GENOMIC DNA]</scope>
    <source>
        <strain evidence="2 3">ATCC 19692</strain>
    </source>
</reference>
<proteinExistence type="predicted"/>
<dbReference type="OrthoDB" id="9801997at2"/>
<dbReference type="RefSeq" id="WP_066752874.1">
    <property type="nucleotide sequence ID" value="NZ_LXEN01000153.1"/>
</dbReference>
<gene>
    <name evidence="2" type="ORF">M983_3013</name>
</gene>
<dbReference type="NCBIfam" id="TIGR00778">
    <property type="entry name" value="ahpD_dom"/>
    <property type="match status" value="1"/>
</dbReference>
<accession>A0A198FA81</accession>
<dbReference type="InterPro" id="IPR004675">
    <property type="entry name" value="AhpD_core"/>
</dbReference>
<dbReference type="EC" id="1.11.1.15" evidence="2"/>
<dbReference type="Pfam" id="PF02627">
    <property type="entry name" value="CMD"/>
    <property type="match status" value="1"/>
</dbReference>
<dbReference type="AlphaFoldDB" id="A0A198FA81"/>
<dbReference type="InterPro" id="IPR029032">
    <property type="entry name" value="AhpD-like"/>
</dbReference>
<dbReference type="EMBL" id="LXEN01000153">
    <property type="protein sequence ID" value="OAT21787.1"/>
    <property type="molecule type" value="Genomic_DNA"/>
</dbReference>
<keyword evidence="2" id="KW-0575">Peroxidase</keyword>
<protein>
    <submittedName>
        <fullName evidence="2">Carboxymuconolactone decarboxylase</fullName>
        <ecNumber evidence="2">1.11.1.15</ecNumber>
    </submittedName>
</protein>
<evidence type="ECO:0000259" key="1">
    <source>
        <dbReference type="Pfam" id="PF02627"/>
    </source>
</evidence>